<name>A0A8T3B4R1_DENNO</name>
<keyword evidence="2" id="KW-0342">GTP-binding</keyword>
<dbReference type="GO" id="GO:0008017">
    <property type="term" value="F:microtubule binding"/>
    <property type="evidence" value="ECO:0007669"/>
    <property type="project" value="TreeGrafter"/>
</dbReference>
<dbReference type="EMBL" id="JAGYWB010000011">
    <property type="protein sequence ID" value="KAI0503779.1"/>
    <property type="molecule type" value="Genomic_DNA"/>
</dbReference>
<dbReference type="Gene3D" id="1.20.120.1240">
    <property type="entry name" value="Dynamin, middle domain"/>
    <property type="match status" value="1"/>
</dbReference>
<feature type="compositionally biased region" description="Polar residues" evidence="3">
    <location>
        <begin position="7"/>
        <end position="23"/>
    </location>
</feature>
<dbReference type="InterPro" id="IPR001401">
    <property type="entry name" value="Dynamin_GTPase"/>
</dbReference>
<dbReference type="SMART" id="SM00053">
    <property type="entry name" value="DYNc"/>
    <property type="match status" value="1"/>
</dbReference>
<keyword evidence="6" id="KW-1185">Reference proteome</keyword>
<dbReference type="InterPro" id="IPR027417">
    <property type="entry name" value="P-loop_NTPase"/>
</dbReference>
<dbReference type="GO" id="GO:0005525">
    <property type="term" value="F:GTP binding"/>
    <property type="evidence" value="ECO:0007669"/>
    <property type="project" value="InterPro"/>
</dbReference>
<dbReference type="Pfam" id="PF01031">
    <property type="entry name" value="Dynamin_M"/>
    <property type="match status" value="1"/>
</dbReference>
<dbReference type="InterPro" id="IPR022812">
    <property type="entry name" value="Dynamin"/>
</dbReference>
<dbReference type="GO" id="GO:0016020">
    <property type="term" value="C:membrane"/>
    <property type="evidence" value="ECO:0007669"/>
    <property type="project" value="TreeGrafter"/>
</dbReference>
<evidence type="ECO:0000313" key="6">
    <source>
        <dbReference type="Proteomes" id="UP000829196"/>
    </source>
</evidence>
<dbReference type="PANTHER" id="PTHR11566">
    <property type="entry name" value="DYNAMIN"/>
    <property type="match status" value="1"/>
</dbReference>
<keyword evidence="1" id="KW-0547">Nucleotide-binding</keyword>
<evidence type="ECO:0000256" key="3">
    <source>
        <dbReference type="SAM" id="MobiDB-lite"/>
    </source>
</evidence>
<evidence type="ECO:0000259" key="4">
    <source>
        <dbReference type="SMART" id="SM00053"/>
    </source>
</evidence>
<feature type="region of interest" description="Disordered" evidence="3">
    <location>
        <begin position="1"/>
        <end position="23"/>
    </location>
</feature>
<dbReference type="GO" id="GO:0005737">
    <property type="term" value="C:cytoplasm"/>
    <property type="evidence" value="ECO:0007669"/>
    <property type="project" value="TreeGrafter"/>
</dbReference>
<reference evidence="5" key="1">
    <citation type="journal article" date="2022" name="Front. Genet.">
        <title>Chromosome-Scale Assembly of the Dendrobium nobile Genome Provides Insights Into the Molecular Mechanism of the Biosynthesis of the Medicinal Active Ingredient of Dendrobium.</title>
        <authorList>
            <person name="Xu Q."/>
            <person name="Niu S.-C."/>
            <person name="Li K.-L."/>
            <person name="Zheng P.-J."/>
            <person name="Zhang X.-J."/>
            <person name="Jia Y."/>
            <person name="Liu Y."/>
            <person name="Niu Y.-X."/>
            <person name="Yu L.-H."/>
            <person name="Chen D.-F."/>
            <person name="Zhang G.-Q."/>
        </authorList>
    </citation>
    <scope>NUCLEOTIDE SEQUENCE</scope>
    <source>
        <tissue evidence="5">Leaf</tissue>
    </source>
</reference>
<dbReference type="SMR" id="A0A8T3B4R1"/>
<organism evidence="5 6">
    <name type="scientific">Dendrobium nobile</name>
    <name type="common">Orchid</name>
    <dbReference type="NCBI Taxonomy" id="94219"/>
    <lineage>
        <taxon>Eukaryota</taxon>
        <taxon>Viridiplantae</taxon>
        <taxon>Streptophyta</taxon>
        <taxon>Embryophyta</taxon>
        <taxon>Tracheophyta</taxon>
        <taxon>Spermatophyta</taxon>
        <taxon>Magnoliopsida</taxon>
        <taxon>Liliopsida</taxon>
        <taxon>Asparagales</taxon>
        <taxon>Orchidaceae</taxon>
        <taxon>Epidendroideae</taxon>
        <taxon>Malaxideae</taxon>
        <taxon>Dendrobiinae</taxon>
        <taxon>Dendrobium</taxon>
    </lineage>
</organism>
<dbReference type="Proteomes" id="UP000829196">
    <property type="component" value="Unassembled WGS sequence"/>
</dbReference>
<gene>
    <name evidence="5" type="ORF">KFK09_014722</name>
</gene>
<protein>
    <recommendedName>
        <fullName evidence="4">Dynamin GTPase domain-containing protein</fullName>
    </recommendedName>
</protein>
<sequence>MAEDTFAGSNAVPSPSQPATSGPIGSSVIPIVNKLQDIFAQLGSSSTIDLPQVAVVGSQSSGKSSGSSSGIEVSRINSQLVAVAKEHAAYGDVVESKAGQGEKLLNILTKYCEAFTSMIEGKNEELSTAELSGGVRIHYIFQSIFVKSLEEVDPCEDVSDEDIRMAIKNATGPKSALFVPEVPFEVLVRRQIGHLLDPSLQCAKFIYDELIKSSHHSLANELHRYPVLRKCMDEVIGKISYEKDFSQQKQ</sequence>
<dbReference type="AlphaFoldDB" id="A0A8T3B4R1"/>
<evidence type="ECO:0000256" key="1">
    <source>
        <dbReference type="ARBA" id="ARBA00022741"/>
    </source>
</evidence>
<dbReference type="SUPFAM" id="SSF52540">
    <property type="entry name" value="P-loop containing nucleoside triphosphate hydrolases"/>
    <property type="match status" value="1"/>
</dbReference>
<evidence type="ECO:0000313" key="5">
    <source>
        <dbReference type="EMBL" id="KAI0503779.1"/>
    </source>
</evidence>
<proteinExistence type="predicted"/>
<dbReference type="Gene3D" id="3.40.50.300">
    <property type="entry name" value="P-loop containing nucleotide triphosphate hydrolases"/>
    <property type="match status" value="1"/>
</dbReference>
<dbReference type="GO" id="GO:0005874">
    <property type="term" value="C:microtubule"/>
    <property type="evidence" value="ECO:0007669"/>
    <property type="project" value="TreeGrafter"/>
</dbReference>
<dbReference type="InterPro" id="IPR000375">
    <property type="entry name" value="Dynamin_stalk"/>
</dbReference>
<dbReference type="GO" id="GO:0003924">
    <property type="term" value="F:GTPase activity"/>
    <property type="evidence" value="ECO:0007669"/>
    <property type="project" value="InterPro"/>
</dbReference>
<dbReference type="OrthoDB" id="5061070at2759"/>
<comment type="caution">
    <text evidence="5">The sequence shown here is derived from an EMBL/GenBank/DDBJ whole genome shotgun (WGS) entry which is preliminary data.</text>
</comment>
<feature type="domain" description="Dynamin GTPase" evidence="4">
    <location>
        <begin position="25"/>
        <end position="248"/>
    </location>
</feature>
<accession>A0A8T3B4R1</accession>
<evidence type="ECO:0000256" key="2">
    <source>
        <dbReference type="ARBA" id="ARBA00023134"/>
    </source>
</evidence>
<dbReference type="PANTHER" id="PTHR11566:SF21">
    <property type="entry name" value="DYNAMIN RELATED PROTEIN 1, ISOFORM A"/>
    <property type="match status" value="1"/>
</dbReference>